<keyword evidence="2" id="KW-0732">Signal</keyword>
<evidence type="ECO:0000256" key="1">
    <source>
        <dbReference type="SAM" id="Phobius"/>
    </source>
</evidence>
<name>A0A9W6M9K7_9MICO</name>
<dbReference type="RefSeq" id="WP_204937775.1">
    <property type="nucleotide sequence ID" value="NZ_BAAAUM010000002.1"/>
</dbReference>
<keyword evidence="1" id="KW-0472">Membrane</keyword>
<evidence type="ECO:0008006" key="5">
    <source>
        <dbReference type="Google" id="ProtNLM"/>
    </source>
</evidence>
<sequence length="187" mass="18142">MLKQVAVTGVAVGLLLLAAPAASYAADPYVTDPRTTVDDPVIEPCEVSTFRFGAGFFLAGEDVAVSVSGLNGESAPISGTVAADDGSLVVSIGVPPGGDGDYAVTFTGAQRSHLGSFTVVNGGNAPGSCSDAVAAPAGTELPLSSGTGIELALTGGSVSPWLIGAGALAVVAGGALVATGVVRRSRV</sequence>
<proteinExistence type="predicted"/>
<dbReference type="EMBL" id="BSET01000002">
    <property type="protein sequence ID" value="GLK02960.1"/>
    <property type="molecule type" value="Genomic_DNA"/>
</dbReference>
<dbReference type="AlphaFoldDB" id="A0A9W6M9K7"/>
<feature type="chain" id="PRO_5040756792" description="LPXTG-motif cell wall-anchored protein" evidence="2">
    <location>
        <begin position="26"/>
        <end position="187"/>
    </location>
</feature>
<comment type="caution">
    <text evidence="3">The sequence shown here is derived from an EMBL/GenBank/DDBJ whole genome shotgun (WGS) entry which is preliminary data.</text>
</comment>
<keyword evidence="4" id="KW-1185">Reference proteome</keyword>
<feature type="transmembrane region" description="Helical" evidence="1">
    <location>
        <begin position="161"/>
        <end position="182"/>
    </location>
</feature>
<evidence type="ECO:0000313" key="4">
    <source>
        <dbReference type="Proteomes" id="UP001142325"/>
    </source>
</evidence>
<feature type="signal peptide" evidence="2">
    <location>
        <begin position="1"/>
        <end position="25"/>
    </location>
</feature>
<evidence type="ECO:0000313" key="3">
    <source>
        <dbReference type="EMBL" id="GLK02960.1"/>
    </source>
</evidence>
<protein>
    <recommendedName>
        <fullName evidence="5">LPXTG-motif cell wall-anchored protein</fullName>
    </recommendedName>
</protein>
<keyword evidence="1" id="KW-0812">Transmembrane</keyword>
<reference evidence="3" key="1">
    <citation type="journal article" date="2014" name="Int. J. Syst. Evol. Microbiol.">
        <title>Complete genome sequence of Corynebacterium casei LMG S-19264T (=DSM 44701T), isolated from a smear-ripened cheese.</title>
        <authorList>
            <consortium name="US DOE Joint Genome Institute (JGI-PGF)"/>
            <person name="Walter F."/>
            <person name="Albersmeier A."/>
            <person name="Kalinowski J."/>
            <person name="Ruckert C."/>
        </authorList>
    </citation>
    <scope>NUCLEOTIDE SEQUENCE</scope>
    <source>
        <strain evidence="3">VKM Ac-1958</strain>
    </source>
</reference>
<evidence type="ECO:0000256" key="2">
    <source>
        <dbReference type="SAM" id="SignalP"/>
    </source>
</evidence>
<keyword evidence="1" id="KW-1133">Transmembrane helix</keyword>
<reference evidence="3" key="2">
    <citation type="submission" date="2023-01" db="EMBL/GenBank/DDBJ databases">
        <authorList>
            <person name="Sun Q."/>
            <person name="Evtushenko L."/>
        </authorList>
    </citation>
    <scope>NUCLEOTIDE SEQUENCE</scope>
    <source>
        <strain evidence="3">VKM Ac-1958</strain>
    </source>
</reference>
<accession>A0A9W6M9K7</accession>
<gene>
    <name evidence="3" type="ORF">GCM10017596_26750</name>
</gene>
<organism evidence="3 4">
    <name type="scientific">Microbacterium keratanolyticum</name>
    <dbReference type="NCBI Taxonomy" id="67574"/>
    <lineage>
        <taxon>Bacteria</taxon>
        <taxon>Bacillati</taxon>
        <taxon>Actinomycetota</taxon>
        <taxon>Actinomycetes</taxon>
        <taxon>Micrococcales</taxon>
        <taxon>Microbacteriaceae</taxon>
        <taxon>Microbacterium</taxon>
    </lineage>
</organism>
<dbReference type="Proteomes" id="UP001142325">
    <property type="component" value="Unassembled WGS sequence"/>
</dbReference>